<keyword evidence="1" id="KW-0175">Coiled coil</keyword>
<accession>A0A852R7W0</accession>
<dbReference type="RefSeq" id="WP_179727161.1">
    <property type="nucleotide sequence ID" value="NZ_BAABEF010000001.1"/>
</dbReference>
<evidence type="ECO:0000256" key="1">
    <source>
        <dbReference type="SAM" id="Coils"/>
    </source>
</evidence>
<dbReference type="Pfam" id="PF19776">
    <property type="entry name" value="DUF6262"/>
    <property type="match status" value="1"/>
</dbReference>
<comment type="caution">
    <text evidence="3">The sequence shown here is derived from an EMBL/GenBank/DDBJ whole genome shotgun (WGS) entry which is preliminary data.</text>
</comment>
<dbReference type="Proteomes" id="UP000582231">
    <property type="component" value="Unassembled WGS sequence"/>
</dbReference>
<reference evidence="3 4" key="1">
    <citation type="submission" date="2020-07" db="EMBL/GenBank/DDBJ databases">
        <title>Sequencing the genomes of 1000 actinobacteria strains.</title>
        <authorList>
            <person name="Klenk H.-P."/>
        </authorList>
    </citation>
    <scope>NUCLEOTIDE SEQUENCE [LARGE SCALE GENOMIC DNA]</scope>
    <source>
        <strain evidence="3 4">DSM 19082</strain>
    </source>
</reference>
<feature type="coiled-coil region" evidence="1">
    <location>
        <begin position="97"/>
        <end position="124"/>
    </location>
</feature>
<protein>
    <submittedName>
        <fullName evidence="3">Uncharacterized protein</fullName>
    </submittedName>
</protein>
<feature type="region of interest" description="Disordered" evidence="2">
    <location>
        <begin position="179"/>
        <end position="219"/>
    </location>
</feature>
<keyword evidence="4" id="KW-1185">Reference proteome</keyword>
<evidence type="ECO:0000313" key="4">
    <source>
        <dbReference type="Proteomes" id="UP000582231"/>
    </source>
</evidence>
<organism evidence="3 4">
    <name type="scientific">Nocardioides kongjuensis</name>
    <dbReference type="NCBI Taxonomy" id="349522"/>
    <lineage>
        <taxon>Bacteria</taxon>
        <taxon>Bacillati</taxon>
        <taxon>Actinomycetota</taxon>
        <taxon>Actinomycetes</taxon>
        <taxon>Propionibacteriales</taxon>
        <taxon>Nocardioidaceae</taxon>
        <taxon>Nocardioides</taxon>
    </lineage>
</organism>
<dbReference type="EMBL" id="JACCBF010000001">
    <property type="protein sequence ID" value="NYD30983.1"/>
    <property type="molecule type" value="Genomic_DNA"/>
</dbReference>
<feature type="compositionally biased region" description="Basic and acidic residues" evidence="2">
    <location>
        <begin position="7"/>
        <end position="20"/>
    </location>
</feature>
<evidence type="ECO:0000256" key="2">
    <source>
        <dbReference type="SAM" id="MobiDB-lite"/>
    </source>
</evidence>
<gene>
    <name evidence="3" type="ORF">BJ958_002529</name>
</gene>
<sequence>MTTAVEALREHRAQESQRKRESVAQAVAEMLTSGGAITVSAVATRAGVSRQFIYSHQDLYQTVQEATRAPRQRQVPRQQPDVELGLRADRNTLMTKVNRQKAVIENQQERINELEQMRRRWLGDQLSSATSVDPEEHAELRLSCDRLVAENARLNRTIIDLRRINEILKSDLTASRQAHAEDMAQYSQKHEVNSDPAQDGAVSPKTTRAFRPDRVTQRS</sequence>
<proteinExistence type="predicted"/>
<dbReference type="Gene3D" id="1.10.357.10">
    <property type="entry name" value="Tetracycline Repressor, domain 2"/>
    <property type="match status" value="1"/>
</dbReference>
<feature type="compositionally biased region" description="Basic and acidic residues" evidence="2">
    <location>
        <begin position="210"/>
        <end position="219"/>
    </location>
</feature>
<feature type="region of interest" description="Disordered" evidence="2">
    <location>
        <begin position="1"/>
        <end position="20"/>
    </location>
</feature>
<feature type="compositionally biased region" description="Basic and acidic residues" evidence="2">
    <location>
        <begin position="179"/>
        <end position="193"/>
    </location>
</feature>
<evidence type="ECO:0000313" key="3">
    <source>
        <dbReference type="EMBL" id="NYD30983.1"/>
    </source>
</evidence>
<dbReference type="AlphaFoldDB" id="A0A852R7W0"/>
<name>A0A852R7W0_9ACTN</name>
<dbReference type="InterPro" id="IPR046229">
    <property type="entry name" value="TnpC-like"/>
</dbReference>